<dbReference type="Proteomes" id="UP001162480">
    <property type="component" value="Chromosome 10"/>
</dbReference>
<evidence type="ECO:0000313" key="2">
    <source>
        <dbReference type="Proteomes" id="UP001162480"/>
    </source>
</evidence>
<keyword evidence="2" id="KW-1185">Reference proteome</keyword>
<evidence type="ECO:0000313" key="1">
    <source>
        <dbReference type="EMBL" id="CAI9729540.1"/>
    </source>
</evidence>
<organism evidence="1 2">
    <name type="scientific">Octopus vulgaris</name>
    <name type="common">Common octopus</name>
    <dbReference type="NCBI Taxonomy" id="6645"/>
    <lineage>
        <taxon>Eukaryota</taxon>
        <taxon>Metazoa</taxon>
        <taxon>Spiralia</taxon>
        <taxon>Lophotrochozoa</taxon>
        <taxon>Mollusca</taxon>
        <taxon>Cephalopoda</taxon>
        <taxon>Coleoidea</taxon>
        <taxon>Octopodiformes</taxon>
        <taxon>Octopoda</taxon>
        <taxon>Incirrata</taxon>
        <taxon>Octopodidae</taxon>
        <taxon>Octopus</taxon>
    </lineage>
</organism>
<sequence length="77" mass="8927">MQENVNSCRFSRNVREALGSRIMILANNIPAGIQKDSIAFNRFECKRYRMKPGTKINAYDICAWNRRKNLYTGVICP</sequence>
<gene>
    <name evidence="1" type="ORF">OCTVUL_1B006249</name>
</gene>
<dbReference type="AlphaFoldDB" id="A0AA36B804"/>
<protein>
    <submittedName>
        <fullName evidence="1">Uncharacterized protein</fullName>
    </submittedName>
</protein>
<name>A0AA36B804_OCTVU</name>
<accession>A0AA36B804</accession>
<proteinExistence type="predicted"/>
<dbReference type="EMBL" id="OX597823">
    <property type="protein sequence ID" value="CAI9729540.1"/>
    <property type="molecule type" value="Genomic_DNA"/>
</dbReference>
<reference evidence="1" key="1">
    <citation type="submission" date="2023-08" db="EMBL/GenBank/DDBJ databases">
        <authorList>
            <person name="Alioto T."/>
            <person name="Alioto T."/>
            <person name="Gomez Garrido J."/>
        </authorList>
    </citation>
    <scope>NUCLEOTIDE SEQUENCE</scope>
</reference>